<dbReference type="RefSeq" id="WP_011275871.1">
    <property type="nucleotide sequence ID" value="NZ_BKAY01000002.1"/>
</dbReference>
<evidence type="ECO:0000313" key="2">
    <source>
        <dbReference type="EMBL" id="PPJ77529.1"/>
    </source>
</evidence>
<dbReference type="STRING" id="1283.ShL2_01458"/>
<evidence type="ECO:0000313" key="1">
    <source>
        <dbReference type="EMBL" id="MDT4285993.1"/>
    </source>
</evidence>
<dbReference type="Proteomes" id="UP001269271">
    <property type="component" value="Unassembled WGS sequence"/>
</dbReference>
<dbReference type="EMBL" id="PGWX01000133">
    <property type="protein sequence ID" value="PPJ77529.1"/>
    <property type="molecule type" value="Genomic_DNA"/>
</dbReference>
<name>A0A2A1KFT1_STAHA</name>
<comment type="caution">
    <text evidence="2">The sequence shown here is derived from an EMBL/GenBank/DDBJ whole genome shotgun (WGS) entry which is preliminary data.</text>
</comment>
<evidence type="ECO:0000313" key="3">
    <source>
        <dbReference type="Proteomes" id="UP000238153"/>
    </source>
</evidence>
<evidence type="ECO:0000313" key="4">
    <source>
        <dbReference type="Proteomes" id="UP001269271"/>
    </source>
</evidence>
<sequence length="193" mass="22941">MEHQQHVEELVKILKNECRTSFKFHGEVAMQLFLSDNFILPSRVDICVERKQLVEVLKVISSTYHLNYYDKNNNLMNRDQLSVPEIAHIDITFNGELLMNIFIYDVVNEEWIFRLDSNIRIPKNSIYFHSLTWGVDYIKPEIVLMYDLLDNQNYHQLPNYKMVLDSLSYYQFVILKVVVGEQRINEALAHNKL</sequence>
<organism evidence="2 3">
    <name type="scientific">Staphylococcus haemolyticus</name>
    <dbReference type="NCBI Taxonomy" id="1283"/>
    <lineage>
        <taxon>Bacteria</taxon>
        <taxon>Bacillati</taxon>
        <taxon>Bacillota</taxon>
        <taxon>Bacilli</taxon>
        <taxon>Bacillales</taxon>
        <taxon>Staphylococcaceae</taxon>
        <taxon>Staphylococcus</taxon>
    </lineage>
</organism>
<reference evidence="1 4" key="2">
    <citation type="submission" date="2023-08" db="EMBL/GenBank/DDBJ databases">
        <title>Genomic surveillance of Staphylococcus haemolyticus neonatal outbreak in southern France.</title>
        <authorList>
            <person name="Magnan C."/>
            <person name="Morsli M."/>
            <person name="Thiery B."/>
            <person name="Salipante F."/>
            <person name="Attar J."/>
            <person name="Massimo D.M."/>
            <person name="Ory J."/>
            <person name="Pantel A."/>
            <person name="Lavigne J.-P."/>
        </authorList>
    </citation>
    <scope>NUCLEOTIDE SEQUENCE [LARGE SCALE GENOMIC DNA]</scope>
    <source>
        <strain evidence="1 4">NSH026</strain>
    </source>
</reference>
<dbReference type="EMBL" id="JAVSOO010000005">
    <property type="protein sequence ID" value="MDT4285993.1"/>
    <property type="molecule type" value="Genomic_DNA"/>
</dbReference>
<dbReference type="Proteomes" id="UP000238153">
    <property type="component" value="Unassembled WGS sequence"/>
</dbReference>
<dbReference type="AlphaFoldDB" id="A0A2A1KFT1"/>
<keyword evidence="4" id="KW-1185">Reference proteome</keyword>
<accession>A0A2A1KFT1</accession>
<dbReference type="GeneID" id="93780968"/>
<proteinExistence type="predicted"/>
<dbReference type="OMA" id="YYQFVIL"/>
<protein>
    <submittedName>
        <fullName evidence="2">Uncharacterized protein</fullName>
    </submittedName>
</protein>
<gene>
    <name evidence="2" type="ORF">CV019_01425</name>
    <name evidence="1" type="ORF">RO950_03030</name>
</gene>
<reference evidence="2 3" key="1">
    <citation type="submission" date="2017-11" db="EMBL/GenBank/DDBJ databases">
        <authorList>
            <person name="Founou R.C."/>
            <person name="Founou L."/>
            <person name="Allam M."/>
            <person name="Ismail A."/>
            <person name="Essack S.Y."/>
        </authorList>
    </citation>
    <scope>NUCLEOTIDE SEQUENCE [LARGE SCALE GENOMIC DNA]</scope>
    <source>
        <strain evidence="2 3">G811N2B1</strain>
    </source>
</reference>